<evidence type="ECO:0000256" key="7">
    <source>
        <dbReference type="ARBA" id="ARBA00023157"/>
    </source>
</evidence>
<evidence type="ECO:0000313" key="12">
    <source>
        <dbReference type="Proteomes" id="UP000183376"/>
    </source>
</evidence>
<dbReference type="Pfam" id="PF00720">
    <property type="entry name" value="SSI"/>
    <property type="match status" value="1"/>
</dbReference>
<dbReference type="Gene3D" id="3.30.350.10">
    <property type="entry name" value="Subtilisin inhibitor-like"/>
    <property type="match status" value="1"/>
</dbReference>
<dbReference type="InterPro" id="IPR036819">
    <property type="entry name" value="Subtilisin_inhibitor-like_sf"/>
</dbReference>
<keyword evidence="12" id="KW-1185">Reference proteome</keyword>
<evidence type="ECO:0000256" key="1">
    <source>
        <dbReference type="ARBA" id="ARBA00004613"/>
    </source>
</evidence>
<feature type="chain" id="PRO_5038598315" evidence="9">
    <location>
        <begin position="22"/>
        <end position="135"/>
    </location>
</feature>
<dbReference type="RefSeq" id="WP_043813828.1">
    <property type="nucleotide sequence ID" value="NZ_JOEF01000035.1"/>
</dbReference>
<dbReference type="EMBL" id="LT629701">
    <property type="protein sequence ID" value="SDM44715.1"/>
    <property type="molecule type" value="Genomic_DNA"/>
</dbReference>
<accession>A0A1G9TC42</accession>
<evidence type="ECO:0000259" key="10">
    <source>
        <dbReference type="Pfam" id="PF00720"/>
    </source>
</evidence>
<dbReference type="SUPFAM" id="SSF55399">
    <property type="entry name" value="Subtilisin inhibitor"/>
    <property type="match status" value="1"/>
</dbReference>
<proteinExistence type="inferred from homology"/>
<keyword evidence="5 8" id="KW-0646">Protease inhibitor</keyword>
<evidence type="ECO:0000256" key="4">
    <source>
        <dbReference type="ARBA" id="ARBA00022525"/>
    </source>
</evidence>
<dbReference type="Proteomes" id="UP000183376">
    <property type="component" value="Chromosome I"/>
</dbReference>
<dbReference type="InterPro" id="IPR000691">
    <property type="entry name" value="Prot_inh_I16_SSI"/>
</dbReference>
<reference evidence="11 12" key="1">
    <citation type="submission" date="2016-10" db="EMBL/GenBank/DDBJ databases">
        <authorList>
            <person name="de Groot N.N."/>
        </authorList>
    </citation>
    <scope>NUCLEOTIDE SEQUENCE [LARGE SCALE GENOMIC DNA]</scope>
    <source>
        <strain evidence="11 12">DSM 44149</strain>
    </source>
</reference>
<feature type="domain" description="Subtilisin inhibitor" evidence="10">
    <location>
        <begin position="25"/>
        <end position="113"/>
    </location>
</feature>
<evidence type="ECO:0000256" key="3">
    <source>
        <dbReference type="ARBA" id="ARBA00011738"/>
    </source>
</evidence>
<evidence type="ECO:0000313" key="11">
    <source>
        <dbReference type="EMBL" id="SDM44715.1"/>
    </source>
</evidence>
<dbReference type="OrthoDB" id="4567948at2"/>
<dbReference type="GO" id="GO:0004867">
    <property type="term" value="F:serine-type endopeptidase inhibitor activity"/>
    <property type="evidence" value="ECO:0007669"/>
    <property type="project" value="UniProtKB-KW"/>
</dbReference>
<gene>
    <name evidence="11" type="ORF">SAMN04489726_1671</name>
</gene>
<comment type="subunit">
    <text evidence="3">Homodimer.</text>
</comment>
<evidence type="ECO:0000256" key="5">
    <source>
        <dbReference type="ARBA" id="ARBA00022690"/>
    </source>
</evidence>
<evidence type="ECO:0000256" key="6">
    <source>
        <dbReference type="ARBA" id="ARBA00022900"/>
    </source>
</evidence>
<evidence type="ECO:0000256" key="9">
    <source>
        <dbReference type="SAM" id="SignalP"/>
    </source>
</evidence>
<dbReference type="AlphaFoldDB" id="A0A1G9TC42"/>
<dbReference type="GO" id="GO:0005576">
    <property type="term" value="C:extracellular region"/>
    <property type="evidence" value="ECO:0007669"/>
    <property type="project" value="UniProtKB-SubCell"/>
</dbReference>
<keyword evidence="7" id="KW-1015">Disulfide bond</keyword>
<dbReference type="InterPro" id="IPR023549">
    <property type="entry name" value="Subtilisin_inhibitor"/>
</dbReference>
<comment type="subcellular location">
    <subcellularLocation>
        <location evidence="1">Secreted</location>
    </subcellularLocation>
</comment>
<evidence type="ECO:0000256" key="8">
    <source>
        <dbReference type="RuleBase" id="RU003471"/>
    </source>
</evidence>
<evidence type="ECO:0000256" key="2">
    <source>
        <dbReference type="ARBA" id="ARBA00010472"/>
    </source>
</evidence>
<protein>
    <submittedName>
        <fullName evidence="11">Subtilisin inhibitor-like</fullName>
    </submittedName>
</protein>
<keyword evidence="6 8" id="KW-0722">Serine protease inhibitor</keyword>
<organism evidence="11 12">
    <name type="scientific">Allokutzneria albata</name>
    <name type="common">Kibdelosporangium albatum</name>
    <dbReference type="NCBI Taxonomy" id="211114"/>
    <lineage>
        <taxon>Bacteria</taxon>
        <taxon>Bacillati</taxon>
        <taxon>Actinomycetota</taxon>
        <taxon>Actinomycetes</taxon>
        <taxon>Pseudonocardiales</taxon>
        <taxon>Pseudonocardiaceae</taxon>
        <taxon>Allokutzneria</taxon>
    </lineage>
</organism>
<sequence length="135" mass="14656">MMIRLASALLITALVSPNAAASAARSELKLTVAYGERPFPATKTRTLTCDPVGGTHPFAGQACRDLDRAGGDFTRLPGDPGIPGCTREYDPVTVTARGHWKGRPVKFRWTYGNDCMRKFESGPVFRLSYYGGSTQ</sequence>
<keyword evidence="4" id="KW-0964">Secreted</keyword>
<feature type="signal peptide" evidence="9">
    <location>
        <begin position="1"/>
        <end position="21"/>
    </location>
</feature>
<comment type="similarity">
    <text evidence="2 8">Belongs to the protease inhibitor I16 (SSI) family.</text>
</comment>
<dbReference type="STRING" id="211114.SAMN04489726_1671"/>
<name>A0A1G9TC42_ALLAB</name>
<dbReference type="PRINTS" id="PR00294">
    <property type="entry name" value="SSBTLNINHBTR"/>
</dbReference>
<keyword evidence="9" id="KW-0732">Signal</keyword>